<evidence type="ECO:0000313" key="3">
    <source>
        <dbReference type="Proteomes" id="UP000013167"/>
    </source>
</evidence>
<sequence>MEGEMDETRWQDVERERLSLADLLDSLTSAQWETQSLCERWRVRDVAAHVAMSPVPEPSMSTLVAALVRAHGHLWEAAAAIAVDYAQRPTEEIAAGLRRVAASRAVPRVTNPDNLLMDLLVHGQDITIPLGIERPMPTDAAVAGFRRVWSMGWPFHARRRMRGMHLIATDAPVDVGDPDGARVQGRLGDLLLLITGRADPALDRLDGEGTARLRSIPRPSGGTR</sequence>
<dbReference type="Proteomes" id="UP000013167">
    <property type="component" value="Unassembled WGS sequence"/>
</dbReference>
<dbReference type="InterPro" id="IPR024344">
    <property type="entry name" value="MDMPI_metal-binding"/>
</dbReference>
<dbReference type="SUPFAM" id="SSF109854">
    <property type="entry name" value="DinB/YfiT-like putative metalloenzymes"/>
    <property type="match status" value="1"/>
</dbReference>
<proteinExistence type="predicted"/>
<keyword evidence="3" id="KW-1185">Reference proteome</keyword>
<dbReference type="InterPro" id="IPR017517">
    <property type="entry name" value="Maleyloyr_isom"/>
</dbReference>
<dbReference type="eggNOG" id="ENOG50314EV">
    <property type="taxonomic scope" value="Bacteria"/>
</dbReference>
<dbReference type="EMBL" id="CAIZ01000046">
    <property type="protein sequence ID" value="CCH69211.1"/>
    <property type="molecule type" value="Genomic_DNA"/>
</dbReference>
<name>N0E0G7_9MICO</name>
<organism evidence="2 3">
    <name type="scientific">Phycicoccus elongatus Lp2</name>
    <dbReference type="NCBI Taxonomy" id="1193181"/>
    <lineage>
        <taxon>Bacteria</taxon>
        <taxon>Bacillati</taxon>
        <taxon>Actinomycetota</taxon>
        <taxon>Actinomycetes</taxon>
        <taxon>Micrococcales</taxon>
        <taxon>Intrasporangiaceae</taxon>
        <taxon>Phycicoccus</taxon>
    </lineage>
</organism>
<comment type="caution">
    <text evidence="2">The sequence shown here is derived from an EMBL/GenBank/DDBJ whole genome shotgun (WGS) entry which is preliminary data.</text>
</comment>
<dbReference type="Gene3D" id="1.20.120.450">
    <property type="entry name" value="dinb family like domain"/>
    <property type="match status" value="1"/>
</dbReference>
<dbReference type="HOGENOM" id="CLU_094601_0_0_11"/>
<evidence type="ECO:0000313" key="2">
    <source>
        <dbReference type="EMBL" id="CCH69211.1"/>
    </source>
</evidence>
<dbReference type="Pfam" id="PF11716">
    <property type="entry name" value="MDMPI_N"/>
    <property type="match status" value="1"/>
</dbReference>
<dbReference type="NCBIfam" id="TIGR03083">
    <property type="entry name" value="maleylpyruvate isomerase family mycothiol-dependent enzyme"/>
    <property type="match status" value="1"/>
</dbReference>
<gene>
    <name evidence="2" type="ORF">BN10_140023</name>
</gene>
<dbReference type="AlphaFoldDB" id="N0E0G7"/>
<dbReference type="InterPro" id="IPR034660">
    <property type="entry name" value="DinB/YfiT-like"/>
</dbReference>
<dbReference type="STRING" id="1193181.BN10_140023"/>
<accession>N0E0G7</accession>
<protein>
    <recommendedName>
        <fullName evidence="1">Mycothiol-dependent maleylpyruvate isomerase metal-binding domain-containing protein</fullName>
    </recommendedName>
</protein>
<feature type="domain" description="Mycothiol-dependent maleylpyruvate isomerase metal-binding" evidence="1">
    <location>
        <begin position="15"/>
        <end position="104"/>
    </location>
</feature>
<evidence type="ECO:0000259" key="1">
    <source>
        <dbReference type="Pfam" id="PF11716"/>
    </source>
</evidence>
<dbReference type="GO" id="GO:0046872">
    <property type="term" value="F:metal ion binding"/>
    <property type="evidence" value="ECO:0007669"/>
    <property type="project" value="InterPro"/>
</dbReference>
<reference evidence="2 3" key="1">
    <citation type="journal article" date="2013" name="ISME J.">
        <title>A metabolic model for members of the genus Tetrasphaera involved in enhanced biological phosphorus removal.</title>
        <authorList>
            <person name="Kristiansen R."/>
            <person name="Nguyen H.T.T."/>
            <person name="Saunders A.M."/>
            <person name="Nielsen J.L."/>
            <person name="Wimmer R."/>
            <person name="Le V.Q."/>
            <person name="McIlroy S.J."/>
            <person name="Petrovski S."/>
            <person name="Seviour R.J."/>
            <person name="Calteau A."/>
            <person name="Nielsen K.L."/>
            <person name="Nielsen P.H."/>
        </authorList>
    </citation>
    <scope>NUCLEOTIDE SEQUENCE [LARGE SCALE GENOMIC DNA]</scope>
    <source>
        <strain evidence="2 3">Lp2</strain>
    </source>
</reference>